<dbReference type="PANTHER" id="PTHR43798:SF33">
    <property type="entry name" value="HYDROLASE, PUTATIVE (AFU_ORTHOLOGUE AFUA_2G14860)-RELATED"/>
    <property type="match status" value="1"/>
</dbReference>
<dbReference type="PANTHER" id="PTHR43798">
    <property type="entry name" value="MONOACYLGLYCEROL LIPASE"/>
    <property type="match status" value="1"/>
</dbReference>
<dbReference type="Pfam" id="PF00561">
    <property type="entry name" value="Abhydrolase_1"/>
    <property type="match status" value="1"/>
</dbReference>
<evidence type="ECO:0000259" key="1">
    <source>
        <dbReference type="Pfam" id="PF00561"/>
    </source>
</evidence>
<dbReference type="EMBL" id="JBBYAF010000003">
    <property type="protein sequence ID" value="MEL3971071.1"/>
    <property type="molecule type" value="Genomic_DNA"/>
</dbReference>
<gene>
    <name evidence="2" type="ORF">AAEO50_02170</name>
</gene>
<keyword evidence="3" id="KW-1185">Reference proteome</keyword>
<dbReference type="GO" id="GO:0016787">
    <property type="term" value="F:hydrolase activity"/>
    <property type="evidence" value="ECO:0007669"/>
    <property type="project" value="UniProtKB-KW"/>
</dbReference>
<evidence type="ECO:0000313" key="2">
    <source>
        <dbReference type="EMBL" id="MEL3971071.1"/>
    </source>
</evidence>
<sequence length="320" mass="36481">MSLWNIMKERDLHEQDMSGQIEWEMGDHMGKETIYKSEQGKARIQQHYEDYLQTLDFQVERRYIDTRFGKTHLLVAGPADGKPLFVFQGGNCINPMTMSWFAPLAKEYRVYAPDTIGHPGFSAETRISGEDHSYACWISDLMDELEIEKCAFVGPSFGGGIILRLAAFMPEKIDCAVLVSPAGIKMGSKGRMIKDILVPMMFYKAAGSEKSLDRIADIMSSGSMKKMDREIIGDVFKHVKLEQDMPKLSEKQELQHYSAATMVFAGEEDIFFPAGRLKEKAEEIIPHLVSFRGLEMGHFPSRERLREINDEIVGFLREQY</sequence>
<dbReference type="Proteomes" id="UP001389717">
    <property type="component" value="Unassembled WGS sequence"/>
</dbReference>
<reference evidence="2 3" key="1">
    <citation type="submission" date="2024-04" db="EMBL/GenBank/DDBJ databases">
        <title>Bacillus oryzaecorticis sp. nov., a moderately halophilic bacterium isolated from rice husks.</title>
        <authorList>
            <person name="Zhu H.-S."/>
        </authorList>
    </citation>
    <scope>NUCLEOTIDE SEQUENCE [LARGE SCALE GENOMIC DNA]</scope>
    <source>
        <strain evidence="2 3">ZC255</strain>
    </source>
</reference>
<dbReference type="Gene3D" id="3.40.50.1820">
    <property type="entry name" value="alpha/beta hydrolase"/>
    <property type="match status" value="1"/>
</dbReference>
<keyword evidence="2" id="KW-0378">Hydrolase</keyword>
<dbReference type="PRINTS" id="PR00111">
    <property type="entry name" value="ABHYDROLASE"/>
</dbReference>
<dbReference type="InterPro" id="IPR029058">
    <property type="entry name" value="AB_hydrolase_fold"/>
</dbReference>
<comment type="caution">
    <text evidence="2">The sequence shown here is derived from an EMBL/GenBank/DDBJ whole genome shotgun (WGS) entry which is preliminary data.</text>
</comment>
<dbReference type="SUPFAM" id="SSF53474">
    <property type="entry name" value="alpha/beta-Hydrolases"/>
    <property type="match status" value="1"/>
</dbReference>
<evidence type="ECO:0000313" key="3">
    <source>
        <dbReference type="Proteomes" id="UP001389717"/>
    </source>
</evidence>
<name>A0ABU9K4P6_9BACI</name>
<dbReference type="InterPro" id="IPR050266">
    <property type="entry name" value="AB_hydrolase_sf"/>
</dbReference>
<organism evidence="2 3">
    <name type="scientific">Rossellomorea oryzaecorticis</name>
    <dbReference type="NCBI Taxonomy" id="1396505"/>
    <lineage>
        <taxon>Bacteria</taxon>
        <taxon>Bacillati</taxon>
        <taxon>Bacillota</taxon>
        <taxon>Bacilli</taxon>
        <taxon>Bacillales</taxon>
        <taxon>Bacillaceae</taxon>
        <taxon>Rossellomorea</taxon>
    </lineage>
</organism>
<dbReference type="InterPro" id="IPR000073">
    <property type="entry name" value="AB_hydrolase_1"/>
</dbReference>
<proteinExistence type="predicted"/>
<feature type="domain" description="AB hydrolase-1" evidence="1">
    <location>
        <begin position="97"/>
        <end position="181"/>
    </location>
</feature>
<accession>A0ABU9K4P6</accession>
<protein>
    <submittedName>
        <fullName evidence="2">Alpha/beta hydrolase</fullName>
    </submittedName>
</protein>